<dbReference type="AlphaFoldDB" id="A0AAN7UCW2"/>
<feature type="compositionally biased region" description="Basic and acidic residues" evidence="1">
    <location>
        <begin position="42"/>
        <end position="51"/>
    </location>
</feature>
<feature type="compositionally biased region" description="Basic and acidic residues" evidence="1">
    <location>
        <begin position="25"/>
        <end position="35"/>
    </location>
</feature>
<dbReference type="Proteomes" id="UP001305414">
    <property type="component" value="Unassembled WGS sequence"/>
</dbReference>
<proteinExistence type="predicted"/>
<evidence type="ECO:0000313" key="2">
    <source>
        <dbReference type="EMBL" id="KAK5625107.1"/>
    </source>
</evidence>
<evidence type="ECO:0000256" key="1">
    <source>
        <dbReference type="SAM" id="MobiDB-lite"/>
    </source>
</evidence>
<sequence>MRGARGHSRQAEGTGLDYEDVGFPEQRRQRERNPKYAETGLDNDRGHLRKGERVKRGKKREEKGRNDDDDDDKMLTAEQAGL</sequence>
<protein>
    <submittedName>
        <fullName evidence="2">Uncharacterized protein</fullName>
    </submittedName>
</protein>
<feature type="region of interest" description="Disordered" evidence="1">
    <location>
        <begin position="1"/>
        <end position="82"/>
    </location>
</feature>
<organism evidence="2 3">
    <name type="scientific">Xylaria bambusicola</name>
    <dbReference type="NCBI Taxonomy" id="326684"/>
    <lineage>
        <taxon>Eukaryota</taxon>
        <taxon>Fungi</taxon>
        <taxon>Dikarya</taxon>
        <taxon>Ascomycota</taxon>
        <taxon>Pezizomycotina</taxon>
        <taxon>Sordariomycetes</taxon>
        <taxon>Xylariomycetidae</taxon>
        <taxon>Xylariales</taxon>
        <taxon>Xylariaceae</taxon>
        <taxon>Xylaria</taxon>
    </lineage>
</organism>
<evidence type="ECO:0000313" key="3">
    <source>
        <dbReference type="Proteomes" id="UP001305414"/>
    </source>
</evidence>
<accession>A0AAN7UCW2</accession>
<dbReference type="EMBL" id="JAWHQM010000002">
    <property type="protein sequence ID" value="KAK5625107.1"/>
    <property type="molecule type" value="Genomic_DNA"/>
</dbReference>
<reference evidence="2 3" key="1">
    <citation type="submission" date="2023-10" db="EMBL/GenBank/DDBJ databases">
        <title>Draft genome sequence of Xylaria bambusicola isolate GMP-LS, the root and basal stem rot pathogen of sugarcane in Indonesia.</title>
        <authorList>
            <person name="Selvaraj P."/>
            <person name="Muralishankar V."/>
            <person name="Muruganantham S."/>
            <person name="Sp S."/>
            <person name="Haryani S."/>
            <person name="Lau K.J.X."/>
            <person name="Naqvi N.I."/>
        </authorList>
    </citation>
    <scope>NUCLEOTIDE SEQUENCE [LARGE SCALE GENOMIC DNA]</scope>
    <source>
        <strain evidence="2">GMP-LS</strain>
    </source>
</reference>
<gene>
    <name evidence="2" type="ORF">RRF57_000823</name>
</gene>
<comment type="caution">
    <text evidence="2">The sequence shown here is derived from an EMBL/GenBank/DDBJ whole genome shotgun (WGS) entry which is preliminary data.</text>
</comment>
<keyword evidence="3" id="KW-1185">Reference proteome</keyword>
<name>A0AAN7UCW2_9PEZI</name>